<keyword evidence="10" id="KW-1185">Reference proteome</keyword>
<dbReference type="GO" id="GO:0005542">
    <property type="term" value="F:folic acid binding"/>
    <property type="evidence" value="ECO:0007669"/>
    <property type="project" value="UniProtKB-KW"/>
</dbReference>
<sequence length="97" mass="11302">MLTTVFDLPIFIAIARLLIPVEDKASICPLSRSVNLLTLRHLHKDHQYFEETIDSILLLEEGFKVMSVDASDKMLKYALKERWNRRNEPAFNSWGKL</sequence>
<evidence type="ECO:0000256" key="7">
    <source>
        <dbReference type="ARBA" id="ARBA00048261"/>
    </source>
</evidence>
<dbReference type="GO" id="GO:0017174">
    <property type="term" value="F:glycine N-methyltransferase activity"/>
    <property type="evidence" value="ECO:0007669"/>
    <property type="project" value="UniProtKB-EC"/>
</dbReference>
<dbReference type="GO" id="GO:0046500">
    <property type="term" value="P:S-adenosylmethionine metabolic process"/>
    <property type="evidence" value="ECO:0007669"/>
    <property type="project" value="TreeGrafter"/>
</dbReference>
<evidence type="ECO:0000256" key="6">
    <source>
        <dbReference type="ARBA" id="ARBA00022954"/>
    </source>
</evidence>
<gene>
    <name evidence="9" type="ORF">HNY73_010740</name>
</gene>
<dbReference type="GO" id="GO:0006111">
    <property type="term" value="P:regulation of gluconeogenesis"/>
    <property type="evidence" value="ECO:0007669"/>
    <property type="project" value="TreeGrafter"/>
</dbReference>
<dbReference type="Proteomes" id="UP000807504">
    <property type="component" value="Unassembled WGS sequence"/>
</dbReference>
<dbReference type="PANTHER" id="PTHR16458">
    <property type="entry name" value="GLYCINE N-METHYLTRANSFERASE"/>
    <property type="match status" value="1"/>
</dbReference>
<comment type="catalytic activity">
    <reaction evidence="7">
        <text>glycine + S-adenosyl-L-methionine = sarcosine + S-adenosyl-L-homocysteine + H(+)</text>
        <dbReference type="Rhea" id="RHEA:19937"/>
        <dbReference type="ChEBI" id="CHEBI:15378"/>
        <dbReference type="ChEBI" id="CHEBI:57305"/>
        <dbReference type="ChEBI" id="CHEBI:57433"/>
        <dbReference type="ChEBI" id="CHEBI:57856"/>
        <dbReference type="ChEBI" id="CHEBI:59789"/>
        <dbReference type="EC" id="2.1.1.20"/>
    </reaction>
    <physiologicalReaction direction="left-to-right" evidence="7">
        <dbReference type="Rhea" id="RHEA:19938"/>
    </physiologicalReaction>
</comment>
<dbReference type="Gene3D" id="3.40.50.150">
    <property type="entry name" value="Vaccinia Virus protein VP39"/>
    <property type="match status" value="1"/>
</dbReference>
<dbReference type="GO" id="GO:1901052">
    <property type="term" value="P:sarcosine metabolic process"/>
    <property type="evidence" value="ECO:0007669"/>
    <property type="project" value="TreeGrafter"/>
</dbReference>
<reference evidence="9" key="2">
    <citation type="submission" date="2020-06" db="EMBL/GenBank/DDBJ databases">
        <authorList>
            <person name="Sheffer M."/>
        </authorList>
    </citation>
    <scope>NUCLEOTIDE SEQUENCE</scope>
</reference>
<protein>
    <recommendedName>
        <fullName evidence="2">Glycine N-methyltransferase</fullName>
        <ecNumber evidence="1">2.1.1.20</ecNumber>
    </recommendedName>
</protein>
<dbReference type="GO" id="GO:1904047">
    <property type="term" value="F:S-adenosyl-L-methionine binding"/>
    <property type="evidence" value="ECO:0007669"/>
    <property type="project" value="TreeGrafter"/>
</dbReference>
<feature type="signal peptide" evidence="8">
    <location>
        <begin position="1"/>
        <end position="17"/>
    </location>
</feature>
<organism evidence="9 10">
    <name type="scientific">Argiope bruennichi</name>
    <name type="common">Wasp spider</name>
    <name type="synonym">Aranea bruennichi</name>
    <dbReference type="NCBI Taxonomy" id="94029"/>
    <lineage>
        <taxon>Eukaryota</taxon>
        <taxon>Metazoa</taxon>
        <taxon>Ecdysozoa</taxon>
        <taxon>Arthropoda</taxon>
        <taxon>Chelicerata</taxon>
        <taxon>Arachnida</taxon>
        <taxon>Araneae</taxon>
        <taxon>Araneomorphae</taxon>
        <taxon>Entelegynae</taxon>
        <taxon>Araneoidea</taxon>
        <taxon>Araneidae</taxon>
        <taxon>Argiope</taxon>
    </lineage>
</organism>
<dbReference type="GO" id="GO:0042802">
    <property type="term" value="F:identical protein binding"/>
    <property type="evidence" value="ECO:0007669"/>
    <property type="project" value="TreeGrafter"/>
</dbReference>
<evidence type="ECO:0000256" key="5">
    <source>
        <dbReference type="ARBA" id="ARBA00022691"/>
    </source>
</evidence>
<reference evidence="9" key="1">
    <citation type="journal article" date="2020" name="bioRxiv">
        <title>Chromosome-level reference genome of the European wasp spider Argiope bruennichi: a resource for studies on range expansion and evolutionary adaptation.</title>
        <authorList>
            <person name="Sheffer M.M."/>
            <person name="Hoppe A."/>
            <person name="Krehenwinkel H."/>
            <person name="Uhl G."/>
            <person name="Kuss A.W."/>
            <person name="Jensen L."/>
            <person name="Jensen C."/>
            <person name="Gillespie R.G."/>
            <person name="Hoff K.J."/>
            <person name="Prost S."/>
        </authorList>
    </citation>
    <scope>NUCLEOTIDE SEQUENCE</scope>
</reference>
<accession>A0A8T0F3Y2</accession>
<dbReference type="EMBL" id="JABXBU010000030">
    <property type="protein sequence ID" value="KAF8785162.1"/>
    <property type="molecule type" value="Genomic_DNA"/>
</dbReference>
<comment type="caution">
    <text evidence="9">The sequence shown here is derived from an EMBL/GenBank/DDBJ whole genome shotgun (WGS) entry which is preliminary data.</text>
</comment>
<evidence type="ECO:0000256" key="3">
    <source>
        <dbReference type="ARBA" id="ARBA00022603"/>
    </source>
</evidence>
<dbReference type="GO" id="GO:0016594">
    <property type="term" value="F:glycine binding"/>
    <property type="evidence" value="ECO:0007669"/>
    <property type="project" value="TreeGrafter"/>
</dbReference>
<evidence type="ECO:0000256" key="4">
    <source>
        <dbReference type="ARBA" id="ARBA00022679"/>
    </source>
</evidence>
<evidence type="ECO:0000313" key="10">
    <source>
        <dbReference type="Proteomes" id="UP000807504"/>
    </source>
</evidence>
<keyword evidence="4" id="KW-0808">Transferase</keyword>
<feature type="chain" id="PRO_5035777260" description="Glycine N-methyltransferase" evidence="8">
    <location>
        <begin position="18"/>
        <end position="97"/>
    </location>
</feature>
<proteinExistence type="predicted"/>
<dbReference type="InterPro" id="IPR014369">
    <property type="entry name" value="Gly/Sar_N_MeTrfase"/>
</dbReference>
<keyword evidence="5" id="KW-0949">S-adenosyl-L-methionine</keyword>
<dbReference type="PANTHER" id="PTHR16458:SF2">
    <property type="entry name" value="GLYCINE N-METHYLTRANSFERASE"/>
    <property type="match status" value="1"/>
</dbReference>
<dbReference type="EC" id="2.1.1.20" evidence="1"/>
<keyword evidence="8" id="KW-0732">Signal</keyword>
<dbReference type="InterPro" id="IPR029063">
    <property type="entry name" value="SAM-dependent_MTases_sf"/>
</dbReference>
<dbReference type="GO" id="GO:0051289">
    <property type="term" value="P:protein homotetramerization"/>
    <property type="evidence" value="ECO:0007669"/>
    <property type="project" value="TreeGrafter"/>
</dbReference>
<evidence type="ECO:0000256" key="8">
    <source>
        <dbReference type="SAM" id="SignalP"/>
    </source>
</evidence>
<keyword evidence="6" id="KW-0290">Folate-binding</keyword>
<dbReference type="AlphaFoldDB" id="A0A8T0F3Y2"/>
<dbReference type="GO" id="GO:0046498">
    <property type="term" value="P:S-adenosylhomocysteine metabolic process"/>
    <property type="evidence" value="ECO:0007669"/>
    <property type="project" value="TreeGrafter"/>
</dbReference>
<dbReference type="GO" id="GO:0032259">
    <property type="term" value="P:methylation"/>
    <property type="evidence" value="ECO:0007669"/>
    <property type="project" value="UniProtKB-KW"/>
</dbReference>
<dbReference type="GO" id="GO:0005829">
    <property type="term" value="C:cytosol"/>
    <property type="evidence" value="ECO:0007669"/>
    <property type="project" value="TreeGrafter"/>
</dbReference>
<evidence type="ECO:0000256" key="2">
    <source>
        <dbReference type="ARBA" id="ARBA00019972"/>
    </source>
</evidence>
<evidence type="ECO:0000313" key="9">
    <source>
        <dbReference type="EMBL" id="KAF8785162.1"/>
    </source>
</evidence>
<dbReference type="GO" id="GO:0006730">
    <property type="term" value="P:one-carbon metabolic process"/>
    <property type="evidence" value="ECO:0007669"/>
    <property type="project" value="TreeGrafter"/>
</dbReference>
<evidence type="ECO:0000256" key="1">
    <source>
        <dbReference type="ARBA" id="ARBA00011999"/>
    </source>
</evidence>
<name>A0A8T0F3Y2_ARGBR</name>
<keyword evidence="3" id="KW-0489">Methyltransferase</keyword>